<comment type="similarity">
    <text evidence="1 6">Belongs to the sigma-70 factor family. ECF subfamily.</text>
</comment>
<keyword evidence="5 6" id="KW-0804">Transcription</keyword>
<feature type="domain" description="RNA polymerase sigma-70 region 2" evidence="8">
    <location>
        <begin position="45"/>
        <end position="111"/>
    </location>
</feature>
<evidence type="ECO:0000256" key="6">
    <source>
        <dbReference type="RuleBase" id="RU000716"/>
    </source>
</evidence>
<keyword evidence="2 6" id="KW-0805">Transcription regulation</keyword>
<dbReference type="GO" id="GO:0016987">
    <property type="term" value="F:sigma factor activity"/>
    <property type="evidence" value="ECO:0007669"/>
    <property type="project" value="UniProtKB-KW"/>
</dbReference>
<dbReference type="Gene3D" id="1.10.1740.10">
    <property type="match status" value="1"/>
</dbReference>
<dbReference type="InterPro" id="IPR036388">
    <property type="entry name" value="WH-like_DNA-bd_sf"/>
</dbReference>
<name>A0A9D1WXR4_9FIRM</name>
<evidence type="ECO:0000256" key="4">
    <source>
        <dbReference type="ARBA" id="ARBA00023125"/>
    </source>
</evidence>
<dbReference type="InterPro" id="IPR007627">
    <property type="entry name" value="RNA_pol_sigma70_r2"/>
</dbReference>
<keyword evidence="4 6" id="KW-0238">DNA-binding</keyword>
<dbReference type="InterPro" id="IPR014284">
    <property type="entry name" value="RNA_pol_sigma-70_dom"/>
</dbReference>
<sequence>MKCYKCRAEVPEEAKFCSTCGAEQGFSEELIAQAVDGEQEAITELYNRTYNNAYYTVKALIKDEDTILDIIQDSYVKAFKNLNQLKEANKFRAWLKRICHNHAVDYLRKTKPVMFSAMSTDDEKIVEFEDDRSENFPEEVIDQKETSRLIKEILNSLSDEQRVVVGMFYYEQLSVKEIAETLSLNENTVKSRLNYARKKVAEQVTKLEKEQGIRLHGLAPIPFLLWLFRCQDIQAAEIPRSEILLVLQKECVKNSGSSPSAAPKTTKAGTAAKTAMGIAGKGLKAKIIAGIAAAAVFGAGAAGISAFHKKDQPKETVETVQEMKEEKKDIDSEWLGEYVAEVDGKSVTLSILLVEEGEFAYSFDNGEDDFVTQGIPAIQGANLQIGDRVFSFSKDSVTYSGNILDDVRHENVVFYKIEEKEADDRKNEEKDERNEKEANDNKIEEEKPESTEKEDTLAENISKFEGYYTSTDTSLGITIKVIDNTTAHILLKNISSNGANAFNQEKQAYLDGDSLIMDMETSAGDTITFTLENGRLIVAASKHYEAKANTYISGTYTPE</sequence>
<evidence type="ECO:0000256" key="1">
    <source>
        <dbReference type="ARBA" id="ARBA00010641"/>
    </source>
</evidence>
<dbReference type="InterPro" id="IPR013324">
    <property type="entry name" value="RNA_pol_sigma_r3/r4-like"/>
</dbReference>
<dbReference type="Proteomes" id="UP000886721">
    <property type="component" value="Unassembled WGS sequence"/>
</dbReference>
<dbReference type="GO" id="GO:0006950">
    <property type="term" value="P:response to stress"/>
    <property type="evidence" value="ECO:0007669"/>
    <property type="project" value="UniProtKB-ARBA"/>
</dbReference>
<evidence type="ECO:0000259" key="9">
    <source>
        <dbReference type="Pfam" id="PF08281"/>
    </source>
</evidence>
<comment type="caution">
    <text evidence="10">The sequence shown here is derived from an EMBL/GenBank/DDBJ whole genome shotgun (WGS) entry which is preliminary data.</text>
</comment>
<dbReference type="PANTHER" id="PTHR43133:SF51">
    <property type="entry name" value="RNA POLYMERASE SIGMA FACTOR"/>
    <property type="match status" value="1"/>
</dbReference>
<evidence type="ECO:0000256" key="5">
    <source>
        <dbReference type="ARBA" id="ARBA00023163"/>
    </source>
</evidence>
<keyword evidence="3 6" id="KW-0731">Sigma factor</keyword>
<dbReference type="InterPro" id="IPR013325">
    <property type="entry name" value="RNA_pol_sigma_r2"/>
</dbReference>
<dbReference type="Pfam" id="PF08281">
    <property type="entry name" value="Sigma70_r4_2"/>
    <property type="match status" value="1"/>
</dbReference>
<proteinExistence type="inferred from homology"/>
<dbReference type="InterPro" id="IPR013249">
    <property type="entry name" value="RNA_pol_sigma70_r4_t2"/>
</dbReference>
<dbReference type="Gene3D" id="1.10.10.10">
    <property type="entry name" value="Winged helix-like DNA-binding domain superfamily/Winged helix DNA-binding domain"/>
    <property type="match status" value="1"/>
</dbReference>
<evidence type="ECO:0000256" key="3">
    <source>
        <dbReference type="ARBA" id="ARBA00023082"/>
    </source>
</evidence>
<dbReference type="PROSITE" id="PS01063">
    <property type="entry name" value="SIGMA70_ECF"/>
    <property type="match status" value="1"/>
</dbReference>
<reference evidence="10" key="2">
    <citation type="submission" date="2021-04" db="EMBL/GenBank/DDBJ databases">
        <authorList>
            <person name="Gilroy R."/>
        </authorList>
    </citation>
    <scope>NUCLEOTIDE SEQUENCE</scope>
    <source>
        <strain evidence="10">CHK191-13928</strain>
    </source>
</reference>
<evidence type="ECO:0000256" key="7">
    <source>
        <dbReference type="SAM" id="MobiDB-lite"/>
    </source>
</evidence>
<protein>
    <recommendedName>
        <fullName evidence="6">RNA polymerase sigma factor</fullName>
    </recommendedName>
</protein>
<dbReference type="AlphaFoldDB" id="A0A9D1WXR4"/>
<organism evidence="10 11">
    <name type="scientific">Candidatus Anaerostipes excrementavium</name>
    <dbReference type="NCBI Taxonomy" id="2838463"/>
    <lineage>
        <taxon>Bacteria</taxon>
        <taxon>Bacillati</taxon>
        <taxon>Bacillota</taxon>
        <taxon>Clostridia</taxon>
        <taxon>Lachnospirales</taxon>
        <taxon>Lachnospiraceae</taxon>
        <taxon>Anaerostipes</taxon>
    </lineage>
</organism>
<dbReference type="EMBL" id="DXEM01000035">
    <property type="protein sequence ID" value="HIX68761.1"/>
    <property type="molecule type" value="Genomic_DNA"/>
</dbReference>
<dbReference type="NCBIfam" id="TIGR02937">
    <property type="entry name" value="sigma70-ECF"/>
    <property type="match status" value="1"/>
</dbReference>
<evidence type="ECO:0000313" key="11">
    <source>
        <dbReference type="Proteomes" id="UP000886721"/>
    </source>
</evidence>
<feature type="region of interest" description="Disordered" evidence="7">
    <location>
        <begin position="421"/>
        <end position="455"/>
    </location>
</feature>
<evidence type="ECO:0000313" key="10">
    <source>
        <dbReference type="EMBL" id="HIX68761.1"/>
    </source>
</evidence>
<evidence type="ECO:0000259" key="8">
    <source>
        <dbReference type="Pfam" id="PF04542"/>
    </source>
</evidence>
<dbReference type="InterPro" id="IPR000838">
    <property type="entry name" value="RNA_pol_sigma70_ECF_CS"/>
</dbReference>
<reference evidence="10" key="1">
    <citation type="journal article" date="2021" name="PeerJ">
        <title>Extensive microbial diversity within the chicken gut microbiome revealed by metagenomics and culture.</title>
        <authorList>
            <person name="Gilroy R."/>
            <person name="Ravi A."/>
            <person name="Getino M."/>
            <person name="Pursley I."/>
            <person name="Horton D.L."/>
            <person name="Alikhan N.F."/>
            <person name="Baker D."/>
            <person name="Gharbi K."/>
            <person name="Hall N."/>
            <person name="Watson M."/>
            <person name="Adriaenssens E.M."/>
            <person name="Foster-Nyarko E."/>
            <person name="Jarju S."/>
            <person name="Secka A."/>
            <person name="Antonio M."/>
            <person name="Oren A."/>
            <person name="Chaudhuri R.R."/>
            <person name="La Ragione R."/>
            <person name="Hildebrand F."/>
            <person name="Pallen M.J."/>
        </authorList>
    </citation>
    <scope>NUCLEOTIDE SEQUENCE</scope>
    <source>
        <strain evidence="10">CHK191-13928</strain>
    </source>
</reference>
<feature type="domain" description="RNA polymerase sigma factor 70 region 4 type 2" evidence="9">
    <location>
        <begin position="148"/>
        <end position="199"/>
    </location>
</feature>
<dbReference type="GO" id="GO:0006352">
    <property type="term" value="P:DNA-templated transcription initiation"/>
    <property type="evidence" value="ECO:0007669"/>
    <property type="project" value="InterPro"/>
</dbReference>
<accession>A0A9D1WXR4</accession>
<dbReference type="SUPFAM" id="SSF88946">
    <property type="entry name" value="Sigma2 domain of RNA polymerase sigma factors"/>
    <property type="match status" value="1"/>
</dbReference>
<dbReference type="InterPro" id="IPR039425">
    <property type="entry name" value="RNA_pol_sigma-70-like"/>
</dbReference>
<dbReference type="Pfam" id="PF04542">
    <property type="entry name" value="Sigma70_r2"/>
    <property type="match status" value="1"/>
</dbReference>
<dbReference type="CDD" id="cd06171">
    <property type="entry name" value="Sigma70_r4"/>
    <property type="match status" value="1"/>
</dbReference>
<gene>
    <name evidence="10" type="ORF">H9735_11660</name>
</gene>
<dbReference type="SUPFAM" id="SSF88659">
    <property type="entry name" value="Sigma3 and sigma4 domains of RNA polymerase sigma factors"/>
    <property type="match status" value="1"/>
</dbReference>
<dbReference type="PANTHER" id="PTHR43133">
    <property type="entry name" value="RNA POLYMERASE ECF-TYPE SIGMA FACTO"/>
    <property type="match status" value="1"/>
</dbReference>
<dbReference type="GO" id="GO:0003677">
    <property type="term" value="F:DNA binding"/>
    <property type="evidence" value="ECO:0007669"/>
    <property type="project" value="UniProtKB-KW"/>
</dbReference>
<evidence type="ECO:0000256" key="2">
    <source>
        <dbReference type="ARBA" id="ARBA00023015"/>
    </source>
</evidence>